<evidence type="ECO:0000313" key="1">
    <source>
        <dbReference type="EMBL" id="QDU85617.1"/>
    </source>
</evidence>
<gene>
    <name evidence="1" type="ORF">Pla163_27490</name>
</gene>
<reference evidence="1 2" key="1">
    <citation type="submission" date="2019-02" db="EMBL/GenBank/DDBJ databases">
        <title>Deep-cultivation of Planctomycetes and their phenomic and genomic characterization uncovers novel biology.</title>
        <authorList>
            <person name="Wiegand S."/>
            <person name="Jogler M."/>
            <person name="Boedeker C."/>
            <person name="Pinto D."/>
            <person name="Vollmers J."/>
            <person name="Rivas-Marin E."/>
            <person name="Kohn T."/>
            <person name="Peeters S.H."/>
            <person name="Heuer A."/>
            <person name="Rast P."/>
            <person name="Oberbeckmann S."/>
            <person name="Bunk B."/>
            <person name="Jeske O."/>
            <person name="Meyerdierks A."/>
            <person name="Storesund J.E."/>
            <person name="Kallscheuer N."/>
            <person name="Luecker S."/>
            <person name="Lage O.M."/>
            <person name="Pohl T."/>
            <person name="Merkel B.J."/>
            <person name="Hornburger P."/>
            <person name="Mueller R.-W."/>
            <person name="Bruemmer F."/>
            <person name="Labrenz M."/>
            <person name="Spormann A.M."/>
            <person name="Op den Camp H."/>
            <person name="Overmann J."/>
            <person name="Amann R."/>
            <person name="Jetten M.S.M."/>
            <person name="Mascher T."/>
            <person name="Medema M.H."/>
            <person name="Devos D.P."/>
            <person name="Kaster A.-K."/>
            <person name="Ovreas L."/>
            <person name="Rohde M."/>
            <person name="Galperin M.Y."/>
            <person name="Jogler C."/>
        </authorList>
    </citation>
    <scope>NUCLEOTIDE SEQUENCE [LARGE SCALE GENOMIC DNA]</scope>
    <source>
        <strain evidence="1 2">Pla163</strain>
    </source>
</reference>
<dbReference type="Proteomes" id="UP000319342">
    <property type="component" value="Chromosome"/>
</dbReference>
<keyword evidence="2" id="KW-1185">Reference proteome</keyword>
<dbReference type="EMBL" id="CP036290">
    <property type="protein sequence ID" value="QDU85617.1"/>
    <property type="molecule type" value="Genomic_DNA"/>
</dbReference>
<evidence type="ECO:0000313" key="2">
    <source>
        <dbReference type="Proteomes" id="UP000319342"/>
    </source>
</evidence>
<dbReference type="OrthoDB" id="9908168at2"/>
<accession>A0A518D2C8</accession>
<organism evidence="1 2">
    <name type="scientific">Rohdeia mirabilis</name>
    <dbReference type="NCBI Taxonomy" id="2528008"/>
    <lineage>
        <taxon>Bacteria</taxon>
        <taxon>Pseudomonadati</taxon>
        <taxon>Planctomycetota</taxon>
        <taxon>Planctomycetia</taxon>
        <taxon>Planctomycetia incertae sedis</taxon>
        <taxon>Rohdeia</taxon>
    </lineage>
</organism>
<dbReference type="RefSeq" id="WP_145189308.1">
    <property type="nucleotide sequence ID" value="NZ_CP036290.1"/>
</dbReference>
<proteinExistence type="predicted"/>
<protein>
    <submittedName>
        <fullName evidence="1">Uncharacterized protein</fullName>
    </submittedName>
</protein>
<dbReference type="AlphaFoldDB" id="A0A518D2C8"/>
<sequence length="204" mass="21290">MRVRATVVLVPLCGVVLVTLGWLGGAGSERTARGGSSLVGPIAGVAASVQWVRAHHELRNGRDARGFALAETALALDPGATNGWSLLVDHQLRALGSHLREPDPDRRRAWIESALSTAERGLVAARDPARLAVDTAVGLWILAEADDVPTWPGGRAGLVAEARAWFERARDLGSPAAADFLRLVDEEAVSGAADGVEPHPGPGG</sequence>
<name>A0A518D2C8_9BACT</name>